<dbReference type="CDD" id="cd03801">
    <property type="entry name" value="GT4_PimA-like"/>
    <property type="match status" value="1"/>
</dbReference>
<comment type="caution">
    <text evidence="2">The sequence shown here is derived from an EMBL/GenBank/DDBJ whole genome shotgun (WGS) entry which is preliminary data.</text>
</comment>
<dbReference type="EMBL" id="ACIS01000001">
    <property type="protein sequence ID" value="EEG10248.1"/>
    <property type="molecule type" value="Genomic_DNA"/>
</dbReference>
<dbReference type="RefSeq" id="WP_008952250.1">
    <property type="nucleotide sequence ID" value="NZ_ACIS01000001.1"/>
</dbReference>
<evidence type="ECO:0000259" key="1">
    <source>
        <dbReference type="Pfam" id="PF13439"/>
    </source>
</evidence>
<gene>
    <name evidence="2" type="ORF">FuraDRAFT_0230</name>
</gene>
<reference evidence="2 3" key="1">
    <citation type="submission" date="2009-02" db="EMBL/GenBank/DDBJ databases">
        <title>Sequencing of the draft genome and assembly of Lutiella nitroferrum 2002.</title>
        <authorList>
            <consortium name="US DOE Joint Genome Institute (JGI-PGF)"/>
            <person name="Lucas S."/>
            <person name="Copeland A."/>
            <person name="Lapidus A."/>
            <person name="Glavina del Rio T."/>
            <person name="Tice H."/>
            <person name="Bruce D."/>
            <person name="Goodwin L."/>
            <person name="Pitluck S."/>
            <person name="Larimer F."/>
            <person name="Land M.L."/>
            <person name="Hauser L."/>
            <person name="Coates J.D."/>
        </authorList>
    </citation>
    <scope>NUCLEOTIDE SEQUENCE [LARGE SCALE GENOMIC DNA]</scope>
    <source>
        <strain evidence="2 3">2002</strain>
    </source>
</reference>
<dbReference type="Gene3D" id="3.40.50.2000">
    <property type="entry name" value="Glycogen Phosphorylase B"/>
    <property type="match status" value="2"/>
</dbReference>
<evidence type="ECO:0000313" key="3">
    <source>
        <dbReference type="Proteomes" id="UP000003165"/>
    </source>
</evidence>
<accession>B9YYP5</accession>
<dbReference type="Proteomes" id="UP000003165">
    <property type="component" value="Unassembled WGS sequence"/>
</dbReference>
<keyword evidence="2" id="KW-0808">Transferase</keyword>
<dbReference type="eggNOG" id="COG0438">
    <property type="taxonomic scope" value="Bacteria"/>
</dbReference>
<dbReference type="InterPro" id="IPR050194">
    <property type="entry name" value="Glycosyltransferase_grp1"/>
</dbReference>
<evidence type="ECO:0000313" key="2">
    <source>
        <dbReference type="EMBL" id="EEG10248.1"/>
    </source>
</evidence>
<sequence length="351" mass="39365">MKILQIQFWGDACELTGSVEKVIDGFARMQFPNVELVIASLGVRENDTVRHGKRYIHFQESYWQNKILNKILRLGAFTFHDLIRIIEVEKPDIVHFHNRPEQVDALISKLSYRPVVVIHYHRRFKKFTFASCADRLLAVSHAVRDSLISAGADPAVVDVVYNPIPCSIVKGSRQHENDEVVFLYAGGGHRHKGFMEIMEVVGNDCFQGRAKFLICGPELPIDLPAYPWVEYLGLLKVDRFQEILATADVVLMPSEHEGFGLVALEALASGKLLISTRGGGLAELVDPSVALIHEFGDTKSMYGKITEAIDMLTGTNKTHYQYLMKNAEAKIATFSVEAVNTSLVHFYSSLM</sequence>
<keyword evidence="3" id="KW-1185">Reference proteome</keyword>
<dbReference type="InterPro" id="IPR028098">
    <property type="entry name" value="Glyco_trans_4-like_N"/>
</dbReference>
<dbReference type="GO" id="GO:0016757">
    <property type="term" value="F:glycosyltransferase activity"/>
    <property type="evidence" value="ECO:0007669"/>
    <property type="project" value="TreeGrafter"/>
</dbReference>
<dbReference type="Pfam" id="PF13439">
    <property type="entry name" value="Glyco_transf_4"/>
    <property type="match status" value="1"/>
</dbReference>
<dbReference type="AlphaFoldDB" id="B9YYP5"/>
<protein>
    <submittedName>
        <fullName evidence="2">Glycosyl transferase group 1</fullName>
    </submittedName>
</protein>
<dbReference type="PANTHER" id="PTHR45947">
    <property type="entry name" value="SULFOQUINOVOSYL TRANSFERASE SQD2"/>
    <property type="match status" value="1"/>
</dbReference>
<proteinExistence type="predicted"/>
<dbReference type="Pfam" id="PF13692">
    <property type="entry name" value="Glyco_trans_1_4"/>
    <property type="match status" value="1"/>
</dbReference>
<dbReference type="PANTHER" id="PTHR45947:SF3">
    <property type="entry name" value="SULFOQUINOVOSYL TRANSFERASE SQD2"/>
    <property type="match status" value="1"/>
</dbReference>
<feature type="domain" description="Glycosyltransferase subfamily 4-like N-terminal" evidence="1">
    <location>
        <begin position="67"/>
        <end position="166"/>
    </location>
</feature>
<organism evidence="2 3">
    <name type="scientific">Pseudogulbenkiania ferrooxidans 2002</name>
    <dbReference type="NCBI Taxonomy" id="279714"/>
    <lineage>
        <taxon>Bacteria</taxon>
        <taxon>Pseudomonadati</taxon>
        <taxon>Pseudomonadota</taxon>
        <taxon>Betaproteobacteria</taxon>
        <taxon>Neisseriales</taxon>
        <taxon>Chromobacteriaceae</taxon>
        <taxon>Pseudogulbenkiania</taxon>
    </lineage>
</organism>
<dbReference type="SUPFAM" id="SSF53756">
    <property type="entry name" value="UDP-Glycosyltransferase/glycogen phosphorylase"/>
    <property type="match status" value="1"/>
</dbReference>
<name>B9YYP5_9NEIS</name>